<evidence type="ECO:0000313" key="5">
    <source>
        <dbReference type="Proteomes" id="UP001501842"/>
    </source>
</evidence>
<dbReference type="InterPro" id="IPR050471">
    <property type="entry name" value="AB_hydrolase"/>
</dbReference>
<comment type="caution">
    <text evidence="4">The sequence shown here is derived from an EMBL/GenBank/DDBJ whole genome shotgun (WGS) entry which is preliminary data.</text>
</comment>
<dbReference type="PRINTS" id="PR00412">
    <property type="entry name" value="EPOXHYDRLASE"/>
</dbReference>
<dbReference type="Proteomes" id="UP001501842">
    <property type="component" value="Unassembled WGS sequence"/>
</dbReference>
<dbReference type="Gene3D" id="3.40.50.1820">
    <property type="entry name" value="alpha/beta hydrolase"/>
    <property type="match status" value="1"/>
</dbReference>
<dbReference type="EMBL" id="BAAATZ010000018">
    <property type="protein sequence ID" value="GAA2730589.1"/>
    <property type="molecule type" value="Genomic_DNA"/>
</dbReference>
<dbReference type="InterPro" id="IPR029058">
    <property type="entry name" value="AB_hydrolase_fold"/>
</dbReference>
<dbReference type="PANTHER" id="PTHR43433:SF3">
    <property type="entry name" value="NON-HEME CHLOROPEROXIDASE"/>
    <property type="match status" value="1"/>
</dbReference>
<dbReference type="RefSeq" id="WP_344452492.1">
    <property type="nucleotide sequence ID" value="NZ_BAAATZ010000018.1"/>
</dbReference>
<feature type="domain" description="AB hydrolase-1" evidence="3">
    <location>
        <begin position="22"/>
        <end position="253"/>
    </location>
</feature>
<evidence type="ECO:0000313" key="4">
    <source>
        <dbReference type="EMBL" id="GAA2730589.1"/>
    </source>
</evidence>
<organism evidence="4 5">
    <name type="scientific">Actinocorallia aurantiaca</name>
    <dbReference type="NCBI Taxonomy" id="46204"/>
    <lineage>
        <taxon>Bacteria</taxon>
        <taxon>Bacillati</taxon>
        <taxon>Actinomycetota</taxon>
        <taxon>Actinomycetes</taxon>
        <taxon>Streptosporangiales</taxon>
        <taxon>Thermomonosporaceae</taxon>
        <taxon>Actinocorallia</taxon>
    </lineage>
</organism>
<gene>
    <name evidence="4" type="ORF">GCM10010439_44010</name>
</gene>
<comment type="similarity">
    <text evidence="2">Belongs to the AB hydrolase superfamily. Bacterial non-heme haloperoxidase / perhydrolase family.</text>
</comment>
<keyword evidence="1" id="KW-0575">Peroxidase</keyword>
<name>A0ABP6GSP2_9ACTN</name>
<evidence type="ECO:0000256" key="1">
    <source>
        <dbReference type="ARBA" id="ARBA00022559"/>
    </source>
</evidence>
<keyword evidence="5" id="KW-1185">Reference proteome</keyword>
<accession>A0ABP6GSP2</accession>
<reference evidence="5" key="1">
    <citation type="journal article" date="2019" name="Int. J. Syst. Evol. Microbiol.">
        <title>The Global Catalogue of Microorganisms (GCM) 10K type strain sequencing project: providing services to taxonomists for standard genome sequencing and annotation.</title>
        <authorList>
            <consortium name="The Broad Institute Genomics Platform"/>
            <consortium name="The Broad Institute Genome Sequencing Center for Infectious Disease"/>
            <person name="Wu L."/>
            <person name="Ma J."/>
        </authorList>
    </citation>
    <scope>NUCLEOTIDE SEQUENCE [LARGE SCALE GENOMIC DNA]</scope>
    <source>
        <strain evidence="5">JCM 8201</strain>
    </source>
</reference>
<keyword evidence="1" id="KW-0560">Oxidoreductase</keyword>
<sequence>MSYITVADGTRIHYKDWGSGQPVVFSHGWPLSSDAWDEQMCLVAEHGFRAVAHDRRGHGRSTQTWTGNDMDTYADDLARLVEELDLRDAVHVGHSTGGGEVVRYLARHGTSRAAKAVLAGAVPPLMLRTDANPEGQPIEVFDQIREGLRKDRSQFYRDLSAAFYGANRPGSTVSQGTRDAFWLMSMQAGLKPALDCVAQFSETDFTEDLKKIDIPVLVAHGEDDQIVPVQAAAPKTAELLEDATLKIYPGAPHGITGDYRSAFEKDLLAFLQK</sequence>
<dbReference type="PRINTS" id="PR00111">
    <property type="entry name" value="ABHYDROLASE"/>
</dbReference>
<keyword evidence="4" id="KW-0378">Hydrolase</keyword>
<dbReference type="PANTHER" id="PTHR43433">
    <property type="entry name" value="HYDROLASE, ALPHA/BETA FOLD FAMILY PROTEIN"/>
    <property type="match status" value="1"/>
</dbReference>
<proteinExistence type="inferred from homology"/>
<dbReference type="Pfam" id="PF00561">
    <property type="entry name" value="Abhydrolase_1"/>
    <property type="match status" value="1"/>
</dbReference>
<dbReference type="InterPro" id="IPR000639">
    <property type="entry name" value="Epox_hydrolase-like"/>
</dbReference>
<dbReference type="GO" id="GO:0016787">
    <property type="term" value="F:hydrolase activity"/>
    <property type="evidence" value="ECO:0007669"/>
    <property type="project" value="UniProtKB-KW"/>
</dbReference>
<evidence type="ECO:0000256" key="2">
    <source>
        <dbReference type="ARBA" id="ARBA00038128"/>
    </source>
</evidence>
<protein>
    <submittedName>
        <fullName evidence="4">Alpha/beta hydrolase</fullName>
    </submittedName>
</protein>
<dbReference type="InterPro" id="IPR000073">
    <property type="entry name" value="AB_hydrolase_1"/>
</dbReference>
<dbReference type="SUPFAM" id="SSF53474">
    <property type="entry name" value="alpha/beta-Hydrolases"/>
    <property type="match status" value="1"/>
</dbReference>
<evidence type="ECO:0000259" key="3">
    <source>
        <dbReference type="Pfam" id="PF00561"/>
    </source>
</evidence>